<proteinExistence type="predicted"/>
<accession>A0ACC2NBV1</accession>
<keyword evidence="2" id="KW-1185">Reference proteome</keyword>
<evidence type="ECO:0000313" key="1">
    <source>
        <dbReference type="EMBL" id="KAJ8667110.1"/>
    </source>
</evidence>
<name>A0ACC2NBV1_9HYME</name>
<protein>
    <submittedName>
        <fullName evidence="1">Uncharacterized protein</fullName>
    </submittedName>
</protein>
<comment type="caution">
    <text evidence="1">The sequence shown here is derived from an EMBL/GenBank/DDBJ whole genome shotgun (WGS) entry which is preliminary data.</text>
</comment>
<organism evidence="1 2">
    <name type="scientific">Eretmocerus hayati</name>
    <dbReference type="NCBI Taxonomy" id="131215"/>
    <lineage>
        <taxon>Eukaryota</taxon>
        <taxon>Metazoa</taxon>
        <taxon>Ecdysozoa</taxon>
        <taxon>Arthropoda</taxon>
        <taxon>Hexapoda</taxon>
        <taxon>Insecta</taxon>
        <taxon>Pterygota</taxon>
        <taxon>Neoptera</taxon>
        <taxon>Endopterygota</taxon>
        <taxon>Hymenoptera</taxon>
        <taxon>Apocrita</taxon>
        <taxon>Proctotrupomorpha</taxon>
        <taxon>Chalcidoidea</taxon>
        <taxon>Aphelinidae</taxon>
        <taxon>Aphelininae</taxon>
        <taxon>Eretmocerus</taxon>
    </lineage>
</organism>
<gene>
    <name evidence="1" type="ORF">QAD02_008772</name>
</gene>
<sequence length="658" mass="75006">MADAGSSDTKRGLEPKTDQPSTSAIEEDKISVKSTGTVNESDFARQEEYFSEEEWDAIKVMVGENSSELSGMELSGTKNQLASKESQNFEKTEELMGNSSDHEQVSSNDKLKPEIKIKSIEKVDILIPKTYSTKSTSDDTPSSQEALNLAPNGQASVGIGRSGSVLMNDLNTIQLVSQLCESMKSITSIHLQSQKDFSKSVEVINENQKAVMLTVKKFNERLDKLEQLLASQDKSNAGPRELSKSSIDFQVPSTSHFQLRIKREYKLEKENKWEYFWDKFSSELKSLGIEYINSNLERICPISESQESLIRDILINRVADGYHEKISQIRDPVSALQILRNLKRNETNITPSIARKQLHTIKYEHTKESATEFIDRFEDIVRAHDNCEDVKKLTEDDIRHAFFEAICIPFPNIQHMDFLHRKRIPLKRSPGFTYEELKALIVEKDLFRSQKVTNAPKAALMVNAKQIRTDKNQSKPKCKECDQHTNEHKTYNCPWKGSGRRKCYNCGQVVADHQASSCPLPSKQSRVNIDRNQSRGRGGNTGQRGQKRTFPQRSDDKKRNNNYRGNKRTRGRGGFGQARRGQFYNQQYQGSNHYPNQNQWQNPNQGQGQGLFFAQSQYPGQNQYFQGPPPPQAHLMAEHLNNNLQANGNNLNQYQNKK</sequence>
<reference evidence="1" key="1">
    <citation type="submission" date="2023-04" db="EMBL/GenBank/DDBJ databases">
        <title>A chromosome-level genome assembly of the parasitoid wasp Eretmocerus hayati.</title>
        <authorList>
            <person name="Zhong Y."/>
            <person name="Liu S."/>
            <person name="Liu Y."/>
        </authorList>
    </citation>
    <scope>NUCLEOTIDE SEQUENCE</scope>
    <source>
        <strain evidence="1">ZJU_SS_LIU_2023</strain>
    </source>
</reference>
<dbReference type="EMBL" id="CM056744">
    <property type="protein sequence ID" value="KAJ8667110.1"/>
    <property type="molecule type" value="Genomic_DNA"/>
</dbReference>
<dbReference type="Proteomes" id="UP001239111">
    <property type="component" value="Chromosome 4"/>
</dbReference>
<evidence type="ECO:0000313" key="2">
    <source>
        <dbReference type="Proteomes" id="UP001239111"/>
    </source>
</evidence>